<reference evidence="3" key="1">
    <citation type="submission" date="2025-08" db="UniProtKB">
        <authorList>
            <consortium name="RefSeq"/>
        </authorList>
    </citation>
    <scope>IDENTIFICATION</scope>
</reference>
<feature type="compositionally biased region" description="Polar residues" evidence="1">
    <location>
        <begin position="93"/>
        <end position="111"/>
    </location>
</feature>
<dbReference type="CTD" id="51742"/>
<name>A0A6J2R7M9_COTGO</name>
<feature type="region of interest" description="Disordered" evidence="1">
    <location>
        <begin position="663"/>
        <end position="736"/>
    </location>
</feature>
<dbReference type="Proteomes" id="UP000504630">
    <property type="component" value="Chromosome 15"/>
</dbReference>
<feature type="compositionally biased region" description="Basic residues" evidence="1">
    <location>
        <begin position="620"/>
        <end position="629"/>
    </location>
</feature>
<feature type="compositionally biased region" description="Basic and acidic residues" evidence="1">
    <location>
        <begin position="43"/>
        <end position="60"/>
    </location>
</feature>
<feature type="compositionally biased region" description="Pro residues" evidence="1">
    <location>
        <begin position="426"/>
        <end position="438"/>
    </location>
</feature>
<feature type="compositionally biased region" description="Basic and acidic residues" evidence="1">
    <location>
        <begin position="83"/>
        <end position="92"/>
    </location>
</feature>
<dbReference type="OrthoDB" id="10068428at2759"/>
<feature type="compositionally biased region" description="Low complexity" evidence="1">
    <location>
        <begin position="719"/>
        <end position="736"/>
    </location>
</feature>
<dbReference type="RefSeq" id="XP_029306061.1">
    <property type="nucleotide sequence ID" value="XM_029450201.1"/>
</dbReference>
<feature type="compositionally biased region" description="Low complexity" evidence="1">
    <location>
        <begin position="688"/>
        <end position="709"/>
    </location>
</feature>
<feature type="compositionally biased region" description="Low complexity" evidence="1">
    <location>
        <begin position="489"/>
        <end position="523"/>
    </location>
</feature>
<sequence>MSKLEGIRTVQECQYDEWIKAEKIVRPANKNVQKIKHRKKIKNKAERERDRLERLNDRDVLGPSPNANRLPRSKCGLSQDVFSKMDEGEDKGTQQSPVKSIEITSILNGLQASEMSTDESECEDEEGERNEDDRPGCRGSPRKAPPPEAPQTSECWEGPPEASKPSQVSGKHQDLVGAESADVGKRRIQPELEGEASNRKRKSDGVAERSPKGQSKAKTRSTRSADWLPGGSPRKLEDRVAGPGEERGASSSSSSDDEGAAPAESQAEESERSRPKAKGSPSKKYNGMKEKTKSGRQAGFWEIPEKRAKMSGNAEERPAVRSKGQKDVWSSIQAQWPKKTLKELFSDSDTEAANSPPPPAPPCLEEPSVEQDAGPEDEASEEHMENDKLQEFPSSGSNSVLNTPPTTPESPSGGGSAVEDSGPAQPSSPPPSIPPALPSEPVSDALPSGPTQEEVAGGRSETDSSTVEVESLGGELPDLPQDEGAGSPSKVFDVSLSCSSSSSLELSSSSQQESEQKSKASVSQKRQKESQTSGASKKHKPNRKSLGVPPKKNRKTAVFPPPANSSDSEDQSVVESTAKPTVSKNNAPDVKPAASPKCHGRSPPSSHKYHKQADADHTQHRDHHGRSPRVYKWSFQMSDLEKMSSLERISFLQEKLQDIRNHYLSLKSEVASIDRRRKRMKKKERESTVAASSTSSSSSSPSSSSLTAAVMLTLADPPVSSSSSSSQNSGVSVECR</sequence>
<feature type="compositionally biased region" description="Basic and acidic residues" evidence="1">
    <location>
        <begin position="303"/>
        <end position="319"/>
    </location>
</feature>
<dbReference type="AlphaFoldDB" id="A0A6J2R7M9"/>
<proteinExistence type="predicted"/>
<feature type="compositionally biased region" description="Basic and acidic residues" evidence="1">
    <location>
        <begin position="381"/>
        <end position="390"/>
    </location>
</feature>
<feature type="compositionally biased region" description="Acidic residues" evidence="1">
    <location>
        <begin position="116"/>
        <end position="130"/>
    </location>
</feature>
<feature type="compositionally biased region" description="Acidic residues" evidence="1">
    <location>
        <begin position="367"/>
        <end position="380"/>
    </location>
</feature>
<dbReference type="GO" id="GO:0005634">
    <property type="term" value="C:nucleus"/>
    <property type="evidence" value="ECO:0007669"/>
    <property type="project" value="TreeGrafter"/>
</dbReference>
<organism evidence="2 3">
    <name type="scientific">Cottoperca gobio</name>
    <name type="common">Frogmouth</name>
    <name type="synonym">Aphritis gobio</name>
    <dbReference type="NCBI Taxonomy" id="56716"/>
    <lineage>
        <taxon>Eukaryota</taxon>
        <taxon>Metazoa</taxon>
        <taxon>Chordata</taxon>
        <taxon>Craniata</taxon>
        <taxon>Vertebrata</taxon>
        <taxon>Euteleostomi</taxon>
        <taxon>Actinopterygii</taxon>
        <taxon>Neopterygii</taxon>
        <taxon>Teleostei</taxon>
        <taxon>Neoteleostei</taxon>
        <taxon>Acanthomorphata</taxon>
        <taxon>Eupercaria</taxon>
        <taxon>Perciformes</taxon>
        <taxon>Notothenioidei</taxon>
        <taxon>Bovichtidae</taxon>
        <taxon>Cottoperca</taxon>
    </lineage>
</organism>
<feature type="compositionally biased region" description="Polar residues" evidence="1">
    <location>
        <begin position="392"/>
        <end position="402"/>
    </location>
</feature>
<keyword evidence="2" id="KW-1185">Reference proteome</keyword>
<dbReference type="PANTHER" id="PTHR13964">
    <property type="entry name" value="RBP-RELATED"/>
    <property type="match status" value="1"/>
</dbReference>
<feature type="compositionally biased region" description="Basic and acidic residues" evidence="1">
    <location>
        <begin position="234"/>
        <end position="248"/>
    </location>
</feature>
<feature type="compositionally biased region" description="Pro residues" evidence="1">
    <location>
        <begin position="355"/>
        <end position="364"/>
    </location>
</feature>
<dbReference type="GeneID" id="115020248"/>
<dbReference type="InParanoid" id="A0A6J2R7M9"/>
<evidence type="ECO:0000313" key="2">
    <source>
        <dbReference type="Proteomes" id="UP000504630"/>
    </source>
</evidence>
<evidence type="ECO:0000256" key="1">
    <source>
        <dbReference type="SAM" id="MobiDB-lite"/>
    </source>
</evidence>
<dbReference type="InterPro" id="IPR051232">
    <property type="entry name" value="ARID/SWI1_ChromRemod"/>
</dbReference>
<feature type="region of interest" description="Disordered" evidence="1">
    <location>
        <begin position="35"/>
        <end position="629"/>
    </location>
</feature>
<feature type="compositionally biased region" description="Low complexity" evidence="1">
    <location>
        <begin position="249"/>
        <end position="265"/>
    </location>
</feature>
<evidence type="ECO:0000313" key="3">
    <source>
        <dbReference type="RefSeq" id="XP_029306061.1"/>
    </source>
</evidence>
<gene>
    <name evidence="3" type="primary">arid4b</name>
</gene>
<dbReference type="PANTHER" id="PTHR13964:SF24">
    <property type="entry name" value="AT-RICH INTERACTIVE DOMAIN-CONTAINING PROTEIN 4B"/>
    <property type="match status" value="1"/>
</dbReference>
<protein>
    <submittedName>
        <fullName evidence="3">AT-rich interactive domain-containing protein 4B</fullName>
    </submittedName>
</protein>
<dbReference type="GO" id="GO:0000976">
    <property type="term" value="F:transcription cis-regulatory region binding"/>
    <property type="evidence" value="ECO:0007669"/>
    <property type="project" value="TreeGrafter"/>
</dbReference>
<dbReference type="GO" id="GO:0006357">
    <property type="term" value="P:regulation of transcription by RNA polymerase II"/>
    <property type="evidence" value="ECO:0007669"/>
    <property type="project" value="TreeGrafter"/>
</dbReference>
<accession>A0A6J2R7M9</accession>
<dbReference type="KEGG" id="cgob:115020248"/>